<protein>
    <submittedName>
        <fullName evidence="1">Uncharacterized protein</fullName>
    </submittedName>
</protein>
<dbReference type="EMBL" id="LXQA011381529">
    <property type="protein sequence ID" value="MCI95263.1"/>
    <property type="molecule type" value="Genomic_DNA"/>
</dbReference>
<proteinExistence type="predicted"/>
<dbReference type="Proteomes" id="UP000265520">
    <property type="component" value="Unassembled WGS sequence"/>
</dbReference>
<keyword evidence="2" id="KW-1185">Reference proteome</keyword>
<feature type="non-terminal residue" evidence="1">
    <location>
        <position position="1"/>
    </location>
</feature>
<evidence type="ECO:0000313" key="1">
    <source>
        <dbReference type="EMBL" id="MCI95263.1"/>
    </source>
</evidence>
<dbReference type="AlphaFoldDB" id="A0A392W677"/>
<sequence>VLSSDLSIGVPAGTTPPLVDVAAHDDRLLAIQSLLINRLDQWCRLWEPEFSPSFFHQET</sequence>
<accession>A0A392W677</accession>
<reference evidence="1 2" key="1">
    <citation type="journal article" date="2018" name="Front. Plant Sci.">
        <title>Red Clover (Trifolium pratense) and Zigzag Clover (T. medium) - A Picture of Genomic Similarities and Differences.</title>
        <authorList>
            <person name="Dluhosova J."/>
            <person name="Istvanek J."/>
            <person name="Nedelnik J."/>
            <person name="Repkova J."/>
        </authorList>
    </citation>
    <scope>NUCLEOTIDE SEQUENCE [LARGE SCALE GENOMIC DNA]</scope>
    <source>
        <strain evidence="2">cv. 10/8</strain>
        <tissue evidence="1">Leaf</tissue>
    </source>
</reference>
<name>A0A392W677_9FABA</name>
<organism evidence="1 2">
    <name type="scientific">Trifolium medium</name>
    <dbReference type="NCBI Taxonomy" id="97028"/>
    <lineage>
        <taxon>Eukaryota</taxon>
        <taxon>Viridiplantae</taxon>
        <taxon>Streptophyta</taxon>
        <taxon>Embryophyta</taxon>
        <taxon>Tracheophyta</taxon>
        <taxon>Spermatophyta</taxon>
        <taxon>Magnoliopsida</taxon>
        <taxon>eudicotyledons</taxon>
        <taxon>Gunneridae</taxon>
        <taxon>Pentapetalae</taxon>
        <taxon>rosids</taxon>
        <taxon>fabids</taxon>
        <taxon>Fabales</taxon>
        <taxon>Fabaceae</taxon>
        <taxon>Papilionoideae</taxon>
        <taxon>50 kb inversion clade</taxon>
        <taxon>NPAAA clade</taxon>
        <taxon>Hologalegina</taxon>
        <taxon>IRL clade</taxon>
        <taxon>Trifolieae</taxon>
        <taxon>Trifolium</taxon>
    </lineage>
</organism>
<comment type="caution">
    <text evidence="1">The sequence shown here is derived from an EMBL/GenBank/DDBJ whole genome shotgun (WGS) entry which is preliminary data.</text>
</comment>
<evidence type="ECO:0000313" key="2">
    <source>
        <dbReference type="Proteomes" id="UP000265520"/>
    </source>
</evidence>